<accession>A0A4T2BRW1</accession>
<dbReference type="InterPro" id="IPR006140">
    <property type="entry name" value="D-isomer_DH_NAD-bd"/>
</dbReference>
<dbReference type="InterPro" id="IPR036291">
    <property type="entry name" value="NAD(P)-bd_dom_sf"/>
</dbReference>
<dbReference type="InterPro" id="IPR029753">
    <property type="entry name" value="D-isomer_DH_CS"/>
</dbReference>
<dbReference type="SUPFAM" id="SSF52283">
    <property type="entry name" value="Formate/glycerate dehydrogenase catalytic domain-like"/>
    <property type="match status" value="1"/>
</dbReference>
<keyword evidence="1" id="KW-0560">Oxidoreductase</keyword>
<dbReference type="CDD" id="cd12159">
    <property type="entry name" value="2-Hacid_dh_2"/>
    <property type="match status" value="1"/>
</dbReference>
<dbReference type="Proteomes" id="UP000306192">
    <property type="component" value="Unassembled WGS sequence"/>
</dbReference>
<gene>
    <name evidence="4" type="ORF">D4765_15240</name>
</gene>
<proteinExistence type="predicted"/>
<dbReference type="GO" id="GO:0051287">
    <property type="term" value="F:NAD binding"/>
    <property type="evidence" value="ECO:0007669"/>
    <property type="project" value="InterPro"/>
</dbReference>
<keyword evidence="2" id="KW-0520">NAD</keyword>
<protein>
    <submittedName>
        <fullName evidence="4">Hydroxyacid dehydrogenase</fullName>
    </submittedName>
</protein>
<dbReference type="GO" id="GO:0016616">
    <property type="term" value="F:oxidoreductase activity, acting on the CH-OH group of donors, NAD or NADP as acceptor"/>
    <property type="evidence" value="ECO:0007669"/>
    <property type="project" value="InterPro"/>
</dbReference>
<dbReference type="AlphaFoldDB" id="A0A4T2BRW1"/>
<name>A0A4T2BRW1_9MICO</name>
<organism evidence="4 5">
    <name type="scientific">Subtercola vilae</name>
    <dbReference type="NCBI Taxonomy" id="2056433"/>
    <lineage>
        <taxon>Bacteria</taxon>
        <taxon>Bacillati</taxon>
        <taxon>Actinomycetota</taxon>
        <taxon>Actinomycetes</taxon>
        <taxon>Micrococcales</taxon>
        <taxon>Microbacteriaceae</taxon>
        <taxon>Subtercola</taxon>
    </lineage>
</organism>
<dbReference type="SUPFAM" id="SSF51735">
    <property type="entry name" value="NAD(P)-binding Rossmann-fold domains"/>
    <property type="match status" value="1"/>
</dbReference>
<comment type="caution">
    <text evidence="4">The sequence shown here is derived from an EMBL/GenBank/DDBJ whole genome shotgun (WGS) entry which is preliminary data.</text>
</comment>
<dbReference type="PANTHER" id="PTHR43333:SF1">
    <property type="entry name" value="D-ISOMER SPECIFIC 2-HYDROXYACID DEHYDROGENASE NAD-BINDING DOMAIN-CONTAINING PROTEIN"/>
    <property type="match status" value="1"/>
</dbReference>
<dbReference type="PROSITE" id="PS00671">
    <property type="entry name" value="D_2_HYDROXYACID_DH_3"/>
    <property type="match status" value="1"/>
</dbReference>
<evidence type="ECO:0000256" key="2">
    <source>
        <dbReference type="ARBA" id="ARBA00023027"/>
    </source>
</evidence>
<dbReference type="Pfam" id="PF02826">
    <property type="entry name" value="2-Hacid_dh_C"/>
    <property type="match status" value="1"/>
</dbReference>
<dbReference type="Gene3D" id="3.40.50.720">
    <property type="entry name" value="NAD(P)-binding Rossmann-like Domain"/>
    <property type="match status" value="2"/>
</dbReference>
<sequence length="311" mass="33573">MQKRAFTIAEIAIAPNPERWLVNALYDAGISAGTLDEDSRGLIWLGFHDPDGLAAALTRAPNIEWVQLPSAGVDDFALAGLLDHKIMWTSAKGAYSQPVAEHALALIFAMLRDLPIRARAHDWGKPAGTTLHGKRVLIVGAGGIATELLRLLAPFNNHVVIIRRTPAPVPGAQQTEPFERLSNELAEADIVVLAAALTPLTRKLIAAPELHTMNPGAILINIARGGLIDLDALTTALADKQIRGAALDVTEPEPLPSSHPLWKEPRALITPHTADTWDMIWPLLQERIISNAKHFLAGTDMRGQINPAAGY</sequence>
<feature type="domain" description="D-isomer specific 2-hydroxyacid dehydrogenase NAD-binding" evidence="3">
    <location>
        <begin position="106"/>
        <end position="274"/>
    </location>
</feature>
<keyword evidence="5" id="KW-1185">Reference proteome</keyword>
<evidence type="ECO:0000256" key="1">
    <source>
        <dbReference type="ARBA" id="ARBA00023002"/>
    </source>
</evidence>
<evidence type="ECO:0000313" key="4">
    <source>
        <dbReference type="EMBL" id="TIH33091.1"/>
    </source>
</evidence>
<dbReference type="PANTHER" id="PTHR43333">
    <property type="entry name" value="2-HACID_DH_C DOMAIN-CONTAINING PROTEIN"/>
    <property type="match status" value="1"/>
</dbReference>
<evidence type="ECO:0000259" key="3">
    <source>
        <dbReference type="Pfam" id="PF02826"/>
    </source>
</evidence>
<dbReference type="EMBL" id="QYRT01000037">
    <property type="protein sequence ID" value="TIH33091.1"/>
    <property type="molecule type" value="Genomic_DNA"/>
</dbReference>
<reference evidence="4 5" key="1">
    <citation type="journal article" date="2019" name="Microorganisms">
        <title>Systematic Affiliation and Genome Analysis of Subtercola vilae DB165(T) with Particular Emphasis on Cold Adaptation of an Isolate from a High-Altitude Cold Volcano Lake.</title>
        <authorList>
            <person name="Villalobos A.S."/>
            <person name="Wiese J."/>
            <person name="Imhoff J.F."/>
            <person name="Dorador C."/>
            <person name="Keller A."/>
            <person name="Hentschel U."/>
        </authorList>
    </citation>
    <scope>NUCLEOTIDE SEQUENCE [LARGE SCALE GENOMIC DNA]</scope>
    <source>
        <strain evidence="4 5">DB165</strain>
    </source>
</reference>
<evidence type="ECO:0000313" key="5">
    <source>
        <dbReference type="Proteomes" id="UP000306192"/>
    </source>
</evidence>